<keyword evidence="1" id="KW-0285">Flavoprotein</keyword>
<evidence type="ECO:0000256" key="2">
    <source>
        <dbReference type="ARBA" id="ARBA00022827"/>
    </source>
</evidence>
<protein>
    <submittedName>
        <fullName evidence="7">4-hydroxybutyryl-CoA dehydratase</fullName>
    </submittedName>
</protein>
<dbReference type="GO" id="GO:0016627">
    <property type="term" value="F:oxidoreductase activity, acting on the CH-CH group of donors"/>
    <property type="evidence" value="ECO:0007669"/>
    <property type="project" value="InterPro"/>
</dbReference>
<evidence type="ECO:0000313" key="8">
    <source>
        <dbReference type="Proteomes" id="UP001165427"/>
    </source>
</evidence>
<keyword evidence="8" id="KW-1185">Reference proteome</keyword>
<gene>
    <name evidence="7" type="ORF">MRX98_21215</name>
</gene>
<comment type="caution">
    <text evidence="7">The sequence shown here is derived from an EMBL/GenBank/DDBJ whole genome shotgun (WGS) entry which is preliminary data.</text>
</comment>
<dbReference type="InterPro" id="IPR024719">
    <property type="entry name" value="HpaB/PvcC/4-BUDH_C"/>
</dbReference>
<dbReference type="InterPro" id="IPR046373">
    <property type="entry name" value="Acyl-CoA_Oxase/DH_mid-dom_sf"/>
</dbReference>
<dbReference type="PIRSF" id="PIRSF000331">
    <property type="entry name" value="HpaA_HpaB"/>
    <property type="match status" value="1"/>
</dbReference>
<dbReference type="PANTHER" id="PTHR36117">
    <property type="entry name" value="4-HYDROXYPHENYLACETATE 3-MONOOXYGENASE-RELATED"/>
    <property type="match status" value="1"/>
</dbReference>
<keyword evidence="2 4" id="KW-0274">FAD</keyword>
<dbReference type="PANTHER" id="PTHR36117:SF3">
    <property type="entry name" value="4-HYDROXYPHENYLACETATE 3-MONOOXYGENASE-RELATED"/>
    <property type="match status" value="1"/>
</dbReference>
<dbReference type="InterPro" id="IPR024674">
    <property type="entry name" value="HpaB/PvcC/4-BUDH_N"/>
</dbReference>
<evidence type="ECO:0000259" key="6">
    <source>
        <dbReference type="Pfam" id="PF11794"/>
    </source>
</evidence>
<dbReference type="EMBL" id="JALJRB010000045">
    <property type="protein sequence ID" value="MCJ8503107.1"/>
    <property type="molecule type" value="Genomic_DNA"/>
</dbReference>
<dbReference type="RefSeq" id="WP_246914964.1">
    <property type="nucleotide sequence ID" value="NZ_JALJRB010000045.1"/>
</dbReference>
<sequence>MQLKNGAEYMESLRRLHPRIYYKGEPVSDVTRHPATAPHVRAAAMTYALAAKPQYRDLATAVSHLTGRTISRFTHVHQSIEDLIKKIKLLRVLGRKTGTCFQRCVGFDGINAVYSVAYEVDQAHGTDYLERFKQWLIAIQDENKMVVGAMTDSKGDRAKGPAQQADPDQYVRVVQRRPDGVVIRGAKLHMTGAVNSHEVLVMPTTALDESAGDYAIVCAVPIDAPGITLIFGRQAGDDRRDQLERIDVGKPRFGAVGGEAVIAFEDVFVPNERIFLNGETAFTGSLVYRFAAHHRANYGACKTGLMDVLTGAVTYLAQIQGTAKGSHVRDKVTEMIHLSETLYSSSIACSAEGAPTPSGAYLVDTMLANVCKQNVTRFHFEVARLAVDIAGGFIATLPSEYDLESEAVGHIVEKYFSGVSGIPVRERIKIGRLIEAMTGGTAMVESMHGAGSPQAQRIMIFREGRLAEKVKLAKALAGIPQRRQGKQKSD</sequence>
<dbReference type="InterPro" id="IPR009100">
    <property type="entry name" value="AcylCoA_DH/oxidase_NM_dom_sf"/>
</dbReference>
<dbReference type="SUPFAM" id="SSF47203">
    <property type="entry name" value="Acyl-CoA dehydrogenase C-terminal domain-like"/>
    <property type="match status" value="1"/>
</dbReference>
<dbReference type="InterPro" id="IPR036250">
    <property type="entry name" value="AcylCo_DH-like_C"/>
</dbReference>
<dbReference type="InterPro" id="IPR004925">
    <property type="entry name" value="HpaB/PvcC/4-BUDH"/>
</dbReference>
<dbReference type="AlphaFoldDB" id="A0AA41R7S2"/>
<dbReference type="Pfam" id="PF11794">
    <property type="entry name" value="HpaB_N"/>
    <property type="match status" value="1"/>
</dbReference>
<feature type="domain" description="HpaB/PvcC/4-BUDH C-terminal" evidence="5">
    <location>
        <begin position="284"/>
        <end position="478"/>
    </location>
</feature>
<dbReference type="SUPFAM" id="SSF56645">
    <property type="entry name" value="Acyl-CoA dehydrogenase NM domain-like"/>
    <property type="match status" value="1"/>
</dbReference>
<evidence type="ECO:0000313" key="7">
    <source>
        <dbReference type="EMBL" id="MCJ8503107.1"/>
    </source>
</evidence>
<evidence type="ECO:0000256" key="4">
    <source>
        <dbReference type="PIRSR" id="PIRSR000331-2"/>
    </source>
</evidence>
<dbReference type="Proteomes" id="UP001165427">
    <property type="component" value="Unassembled WGS sequence"/>
</dbReference>
<dbReference type="Gene3D" id="2.40.110.10">
    <property type="entry name" value="Butyryl-CoA Dehydrogenase, subunit A, domain 2"/>
    <property type="match status" value="1"/>
</dbReference>
<feature type="binding site" evidence="4">
    <location>
        <position position="191"/>
    </location>
    <ligand>
        <name>FAD</name>
        <dbReference type="ChEBI" id="CHEBI:57692"/>
    </ligand>
</feature>
<dbReference type="Gene3D" id="1.20.140.10">
    <property type="entry name" value="Butyryl-CoA Dehydrogenase, subunit A, domain 3"/>
    <property type="match status" value="1"/>
</dbReference>
<evidence type="ECO:0000259" key="5">
    <source>
        <dbReference type="Pfam" id="PF03241"/>
    </source>
</evidence>
<feature type="domain" description="HpaB/PvcC/4-BUDH N-terminal" evidence="6">
    <location>
        <begin position="6"/>
        <end position="276"/>
    </location>
</feature>
<evidence type="ECO:0000256" key="1">
    <source>
        <dbReference type="ARBA" id="ARBA00022630"/>
    </source>
</evidence>
<accession>A0AA41R7S2</accession>
<reference evidence="7" key="1">
    <citation type="submission" date="2022-04" db="EMBL/GenBank/DDBJ databases">
        <title>Desulfatitalea alkaliphila sp. nov., a novel anaerobic sulfate-reducing bacterium isolated from terrestrial mud volcano, Taman Peninsula, Russia.</title>
        <authorList>
            <person name="Khomyakova M.A."/>
            <person name="Merkel A.Y."/>
            <person name="Slobodkin A.I."/>
        </authorList>
    </citation>
    <scope>NUCLEOTIDE SEQUENCE</scope>
    <source>
        <strain evidence="7">M08but</strain>
    </source>
</reference>
<organism evidence="7 8">
    <name type="scientific">Desulfatitalea alkaliphila</name>
    <dbReference type="NCBI Taxonomy" id="2929485"/>
    <lineage>
        <taxon>Bacteria</taxon>
        <taxon>Pseudomonadati</taxon>
        <taxon>Thermodesulfobacteriota</taxon>
        <taxon>Desulfobacteria</taxon>
        <taxon>Desulfobacterales</taxon>
        <taxon>Desulfosarcinaceae</taxon>
        <taxon>Desulfatitalea</taxon>
    </lineage>
</organism>
<name>A0AA41R7S2_9BACT</name>
<proteinExistence type="predicted"/>
<evidence type="ECO:0000256" key="3">
    <source>
        <dbReference type="ARBA" id="ARBA00023002"/>
    </source>
</evidence>
<keyword evidence="3" id="KW-0560">Oxidoreductase</keyword>
<dbReference type="Gene3D" id="1.10.3140.10">
    <property type="entry name" value="4-hydroxybutyryl-coa dehydratase, domain 1"/>
    <property type="match status" value="1"/>
</dbReference>
<dbReference type="Pfam" id="PF03241">
    <property type="entry name" value="HpaB"/>
    <property type="match status" value="1"/>
</dbReference>